<sequence>MPEAKFYQIQNASQIQTQKMSRQQIYSLNLLAMNSQDLRSEIYAAAEKNPALEIVKDPVLAEENVKKVSSGHSDYLRLGRASALGQSKADSFQEALESRPDERETLQEHLISQLNVSKISKDKYELSRKLIENLDNSGFHILAPISLLDPENPLHTEKFLDSCMDLVRRMDPIGTCCTGIPESLFVQASLKKNASPAVLFLLDGHFDFLDPPRPSSILKKIKEFVEKRKKMAFSSSDYEKKDYHPENFDIKDVEDALAFIKTLDPFPARQFGLSAGAYVVPDVYVYKVPVDILTEAGKRGDIDGGSDSTGSGANNACGNSGSGTEGGVQEKIGETAAGGIKSGEIGSAAYIESGAACNFGFRVELAENFIPSVAVSPGYMKIEPNIASKDDKKFIAASVREAKSFIENLEFRKQTIIKACNAIVRAQFDFFAKGPHFLAPLRQKDIAADIGVHEATVSRMANSKFIQCEWGLFPVKYFFTNALSTVPVAASSVAPLAVSDAAPYASAPSAKPAEKTFGAVFSSSSKADLDSAPAQKQAAVSSEKVKYEISKIIASQPPGAKPLSDQKLAVLLERSGIKIARRTVAKYRNQLNIESSYLR</sequence>
<dbReference type="EMBL" id="CP054257">
    <property type="protein sequence ID" value="QTQ12441.1"/>
    <property type="molecule type" value="Genomic_DNA"/>
</dbReference>
<feature type="region of interest" description="Disordered" evidence="9">
    <location>
        <begin position="299"/>
        <end position="329"/>
    </location>
</feature>
<accession>A0A975F0Y0</accession>
<dbReference type="Pfam" id="PF04963">
    <property type="entry name" value="Sigma54_CBD"/>
    <property type="match status" value="1"/>
</dbReference>
<keyword evidence="4" id="KW-0548">Nucleotidyltransferase</keyword>
<feature type="domain" description="RNA polymerase sigma factor 54 core-binding" evidence="11">
    <location>
        <begin position="97"/>
        <end position="289"/>
    </location>
</feature>
<evidence type="ECO:0000256" key="3">
    <source>
        <dbReference type="ARBA" id="ARBA00022679"/>
    </source>
</evidence>
<evidence type="ECO:0000259" key="11">
    <source>
        <dbReference type="Pfam" id="PF04963"/>
    </source>
</evidence>
<keyword evidence="2" id="KW-0240">DNA-directed RNA polymerase</keyword>
<protein>
    <submittedName>
        <fullName evidence="12">RNA polymerase sigma-54 factor</fullName>
    </submittedName>
</protein>
<dbReference type="InterPro" id="IPR007046">
    <property type="entry name" value="RNA_pol_sigma_54_core-bd"/>
</dbReference>
<feature type="compositionally biased region" description="Low complexity" evidence="9">
    <location>
        <begin position="305"/>
        <end position="319"/>
    </location>
</feature>
<evidence type="ECO:0000256" key="7">
    <source>
        <dbReference type="ARBA" id="ARBA00023125"/>
    </source>
</evidence>
<keyword evidence="7" id="KW-0238">DNA-binding</keyword>
<evidence type="ECO:0000259" key="10">
    <source>
        <dbReference type="Pfam" id="PF04552"/>
    </source>
</evidence>
<dbReference type="Pfam" id="PF00309">
    <property type="entry name" value="Sigma54_AID"/>
    <property type="match status" value="1"/>
</dbReference>
<dbReference type="GO" id="GO:0003677">
    <property type="term" value="F:DNA binding"/>
    <property type="evidence" value="ECO:0007669"/>
    <property type="project" value="UniProtKB-KW"/>
</dbReference>
<name>A0A975F0Y0_9SPIR</name>
<dbReference type="InterPro" id="IPR007634">
    <property type="entry name" value="RNA_pol_sigma_54_DNA-bd"/>
</dbReference>
<keyword evidence="5" id="KW-0805">Transcription regulation</keyword>
<dbReference type="Proteomes" id="UP000671995">
    <property type="component" value="Chromosome"/>
</dbReference>
<dbReference type="PROSITE" id="PS00718">
    <property type="entry name" value="SIGMA54_2"/>
    <property type="match status" value="1"/>
</dbReference>
<dbReference type="Pfam" id="PF04552">
    <property type="entry name" value="Sigma54_DBD"/>
    <property type="match status" value="2"/>
</dbReference>
<evidence type="ECO:0000256" key="5">
    <source>
        <dbReference type="ARBA" id="ARBA00023015"/>
    </source>
</evidence>
<evidence type="ECO:0000256" key="1">
    <source>
        <dbReference type="ARBA" id="ARBA00008798"/>
    </source>
</evidence>
<reference evidence="12" key="1">
    <citation type="submission" date="2020-05" db="EMBL/GenBank/DDBJ databases">
        <authorList>
            <person name="Zeng H."/>
            <person name="Chan Y.K."/>
            <person name="Watt R.M."/>
        </authorList>
    </citation>
    <scope>NUCLEOTIDE SEQUENCE</scope>
    <source>
        <strain evidence="12">ATCC 700773</strain>
    </source>
</reference>
<dbReference type="GO" id="GO:0016779">
    <property type="term" value="F:nucleotidyltransferase activity"/>
    <property type="evidence" value="ECO:0007669"/>
    <property type="project" value="UniProtKB-KW"/>
</dbReference>
<evidence type="ECO:0000313" key="12">
    <source>
        <dbReference type="EMBL" id="QTQ12441.1"/>
    </source>
</evidence>
<dbReference type="PANTHER" id="PTHR32248">
    <property type="entry name" value="RNA POLYMERASE SIGMA-54 FACTOR"/>
    <property type="match status" value="1"/>
</dbReference>
<feature type="domain" description="RNA polymerase sigma factor 54 DNA-binding" evidence="10">
    <location>
        <begin position="393"/>
        <end position="485"/>
    </location>
</feature>
<keyword evidence="3" id="KW-0808">Transferase</keyword>
<evidence type="ECO:0000256" key="4">
    <source>
        <dbReference type="ARBA" id="ARBA00022695"/>
    </source>
</evidence>
<dbReference type="InterPro" id="IPR000394">
    <property type="entry name" value="RNA_pol_sigma_54"/>
</dbReference>
<comment type="similarity">
    <text evidence="1">Belongs to the sigma-54 factor family.</text>
</comment>
<gene>
    <name evidence="12" type="ORF">HRI96_09685</name>
</gene>
<reference evidence="12" key="2">
    <citation type="journal article" date="2021" name="Microbiol. Resour. Announc.">
        <title>Complete Genome Sequences of Three Human Oral Treponema parvum Isolates.</title>
        <authorList>
            <person name="Zeng H."/>
            <person name="Watt R.M."/>
        </authorList>
    </citation>
    <scope>NUCLEOTIDE SEQUENCE</scope>
    <source>
        <strain evidence="12">ATCC 700773</strain>
    </source>
</reference>
<evidence type="ECO:0000256" key="6">
    <source>
        <dbReference type="ARBA" id="ARBA00023082"/>
    </source>
</evidence>
<dbReference type="RefSeq" id="WP_210117153.1">
    <property type="nucleotide sequence ID" value="NZ_CP054257.1"/>
</dbReference>
<dbReference type="GO" id="GO:0000428">
    <property type="term" value="C:DNA-directed RNA polymerase complex"/>
    <property type="evidence" value="ECO:0007669"/>
    <property type="project" value="UniProtKB-KW"/>
</dbReference>
<dbReference type="PROSITE" id="PS50044">
    <property type="entry name" value="SIGMA54_3"/>
    <property type="match status" value="1"/>
</dbReference>
<dbReference type="GO" id="GO:0016987">
    <property type="term" value="F:sigma factor activity"/>
    <property type="evidence" value="ECO:0007669"/>
    <property type="project" value="UniProtKB-KW"/>
</dbReference>
<dbReference type="AlphaFoldDB" id="A0A975F0Y0"/>
<dbReference type="GO" id="GO:0006352">
    <property type="term" value="P:DNA-templated transcription initiation"/>
    <property type="evidence" value="ECO:0007669"/>
    <property type="project" value="InterPro"/>
</dbReference>
<dbReference type="PANTHER" id="PTHR32248:SF4">
    <property type="entry name" value="RNA POLYMERASE SIGMA-54 FACTOR"/>
    <property type="match status" value="1"/>
</dbReference>
<dbReference type="Gene3D" id="1.10.10.60">
    <property type="entry name" value="Homeodomain-like"/>
    <property type="match status" value="1"/>
</dbReference>
<evidence type="ECO:0000256" key="9">
    <source>
        <dbReference type="SAM" id="MobiDB-lite"/>
    </source>
</evidence>
<dbReference type="GO" id="GO:0001216">
    <property type="term" value="F:DNA-binding transcription activator activity"/>
    <property type="evidence" value="ECO:0007669"/>
    <property type="project" value="InterPro"/>
</dbReference>
<feature type="domain" description="RNA polymerase sigma factor 54 DNA-binding" evidence="10">
    <location>
        <begin position="535"/>
        <end position="599"/>
    </location>
</feature>
<evidence type="ECO:0000256" key="2">
    <source>
        <dbReference type="ARBA" id="ARBA00022478"/>
    </source>
</evidence>
<keyword evidence="6" id="KW-0731">Sigma factor</keyword>
<proteinExistence type="inferred from homology"/>
<organism evidence="12 13">
    <name type="scientific">Treponema parvum</name>
    <dbReference type="NCBI Taxonomy" id="138851"/>
    <lineage>
        <taxon>Bacteria</taxon>
        <taxon>Pseudomonadati</taxon>
        <taxon>Spirochaetota</taxon>
        <taxon>Spirochaetia</taxon>
        <taxon>Spirochaetales</taxon>
        <taxon>Treponemataceae</taxon>
        <taxon>Treponema</taxon>
    </lineage>
</organism>
<keyword evidence="8" id="KW-0804">Transcription</keyword>
<evidence type="ECO:0000313" key="13">
    <source>
        <dbReference type="Proteomes" id="UP000671995"/>
    </source>
</evidence>
<evidence type="ECO:0000256" key="8">
    <source>
        <dbReference type="ARBA" id="ARBA00023163"/>
    </source>
</evidence>